<reference evidence="2" key="1">
    <citation type="journal article" date="2022" name="Nat. Commun.">
        <title>Chromosome evolution and the genetic basis of agronomically important traits in greater yam.</title>
        <authorList>
            <person name="Bredeson J.V."/>
            <person name="Lyons J.B."/>
            <person name="Oniyinde I.O."/>
            <person name="Okereke N.R."/>
            <person name="Kolade O."/>
            <person name="Nnabue I."/>
            <person name="Nwadili C.O."/>
            <person name="Hribova E."/>
            <person name="Parker M."/>
            <person name="Nwogha J."/>
            <person name="Shu S."/>
            <person name="Carlson J."/>
            <person name="Kariba R."/>
            <person name="Muthemba S."/>
            <person name="Knop K."/>
            <person name="Barton G.J."/>
            <person name="Sherwood A.V."/>
            <person name="Lopez-Montes A."/>
            <person name="Asiedu R."/>
            <person name="Jamnadass R."/>
            <person name="Muchugi A."/>
            <person name="Goodstein D."/>
            <person name="Egesi C.N."/>
            <person name="Featherston J."/>
            <person name="Asfaw A."/>
            <person name="Simpson G.G."/>
            <person name="Dolezel J."/>
            <person name="Hendre P.S."/>
            <person name="Van Deynze A."/>
            <person name="Kumar P.L."/>
            <person name="Obidiegwu J.E."/>
            <person name="Bhattacharjee R."/>
            <person name="Rokhsar D.S."/>
        </authorList>
    </citation>
    <scope>NUCLEOTIDE SEQUENCE [LARGE SCALE GENOMIC DNA]</scope>
    <source>
        <strain evidence="2">cv. TDa95/00328</strain>
    </source>
</reference>
<evidence type="ECO:0000313" key="2">
    <source>
        <dbReference type="Proteomes" id="UP000827976"/>
    </source>
</evidence>
<organism evidence="1 2">
    <name type="scientific">Dioscorea alata</name>
    <name type="common">Purple yam</name>
    <dbReference type="NCBI Taxonomy" id="55571"/>
    <lineage>
        <taxon>Eukaryota</taxon>
        <taxon>Viridiplantae</taxon>
        <taxon>Streptophyta</taxon>
        <taxon>Embryophyta</taxon>
        <taxon>Tracheophyta</taxon>
        <taxon>Spermatophyta</taxon>
        <taxon>Magnoliopsida</taxon>
        <taxon>Liliopsida</taxon>
        <taxon>Dioscoreales</taxon>
        <taxon>Dioscoreaceae</taxon>
        <taxon>Dioscorea</taxon>
    </lineage>
</organism>
<proteinExistence type="predicted"/>
<dbReference type="EMBL" id="CM037028">
    <property type="protein sequence ID" value="KAH7655378.1"/>
    <property type="molecule type" value="Genomic_DNA"/>
</dbReference>
<comment type="caution">
    <text evidence="1">The sequence shown here is derived from an EMBL/GenBank/DDBJ whole genome shotgun (WGS) entry which is preliminary data.</text>
</comment>
<evidence type="ECO:0000313" key="1">
    <source>
        <dbReference type="EMBL" id="KAH7655378.1"/>
    </source>
</evidence>
<name>A0ACB7U529_DIOAL</name>
<accession>A0ACB7U529</accession>
<sequence length="188" mass="20676">MTRPAESGEDVRFKGVRKRKWGKWVSEIRLPNSRERIWLGSYDAPEKAARAFDAAAYCLRGRRARLNFPENPPCISSPRSLTHHQIQLAAARHANEIPAGGAAAGTSAAESSSANSLTPLPEQPPPHSESDASGGLTPESEQGGLEPVDWSAVRFPDIDDYNYYHPIVQEPPPPDSDENGLSYNLWNF</sequence>
<protein>
    <submittedName>
        <fullName evidence="1">AP2/ERF domain-containing protein</fullName>
    </submittedName>
</protein>
<gene>
    <name evidence="1" type="ORF">IHE45_18G006400</name>
</gene>
<keyword evidence="2" id="KW-1185">Reference proteome</keyword>
<dbReference type="Proteomes" id="UP000827976">
    <property type="component" value="Chromosome 18"/>
</dbReference>